<gene>
    <name evidence="1" type="ORF">UFOPK3376_00336</name>
</gene>
<proteinExistence type="predicted"/>
<name>A0A6J7CUG5_9ZZZZ</name>
<organism evidence="1">
    <name type="scientific">freshwater metagenome</name>
    <dbReference type="NCBI Taxonomy" id="449393"/>
    <lineage>
        <taxon>unclassified sequences</taxon>
        <taxon>metagenomes</taxon>
        <taxon>ecological metagenomes</taxon>
    </lineage>
</organism>
<dbReference type="AlphaFoldDB" id="A0A6J7CUG5"/>
<dbReference type="EMBL" id="CAFBLP010000005">
    <property type="protein sequence ID" value="CAB4862312.1"/>
    <property type="molecule type" value="Genomic_DNA"/>
</dbReference>
<protein>
    <submittedName>
        <fullName evidence="1">Unannotated protein</fullName>
    </submittedName>
</protein>
<reference evidence="1" key="1">
    <citation type="submission" date="2020-05" db="EMBL/GenBank/DDBJ databases">
        <authorList>
            <person name="Chiriac C."/>
            <person name="Salcher M."/>
            <person name="Ghai R."/>
            <person name="Kavagutti S V."/>
        </authorList>
    </citation>
    <scope>NUCLEOTIDE SEQUENCE</scope>
</reference>
<accession>A0A6J7CUG5</accession>
<sequence>MVVVHNSMPEVEFSDPRVSYHAVGFPPASTRRTHRLGLLESHLDKGVKLAVGVSVAHQMNADHVMMFDADDYVHSGLAEYANARVGHPGWYFAEGFIHTAGTSMVNHVPDGFHLKNGSTAMLRADLLGVPDGIRVDSTKAEVIDAIDDEHLCHLLGGHGLWEEHLATRGHRMEALPFPGAMWVIGTGENLSGNLVSGRARRPIDEEIKAVFGLVRPSRSSATLRSMLILARRIRWRLTAPRWKVRRETEPAR</sequence>
<evidence type="ECO:0000313" key="1">
    <source>
        <dbReference type="EMBL" id="CAB4862312.1"/>
    </source>
</evidence>